<dbReference type="PANTHER" id="PTHR37540:SF10">
    <property type="entry name" value="SIGMA-70 REGION 2 FAMILY PROTEIN"/>
    <property type="match status" value="1"/>
</dbReference>
<feature type="compositionally biased region" description="Polar residues" evidence="1">
    <location>
        <begin position="19"/>
        <end position="34"/>
    </location>
</feature>
<protein>
    <submittedName>
        <fullName evidence="2">Uncharacterized protein</fullName>
    </submittedName>
</protein>
<organism evidence="2 3">
    <name type="scientific">Penicillium capsulatum</name>
    <dbReference type="NCBI Taxonomy" id="69766"/>
    <lineage>
        <taxon>Eukaryota</taxon>
        <taxon>Fungi</taxon>
        <taxon>Dikarya</taxon>
        <taxon>Ascomycota</taxon>
        <taxon>Pezizomycotina</taxon>
        <taxon>Eurotiomycetes</taxon>
        <taxon>Eurotiomycetidae</taxon>
        <taxon>Eurotiales</taxon>
        <taxon>Aspergillaceae</taxon>
        <taxon>Penicillium</taxon>
    </lineage>
</organism>
<dbReference type="AlphaFoldDB" id="A0A9W9I0X4"/>
<reference evidence="2" key="1">
    <citation type="submission" date="2022-11" db="EMBL/GenBank/DDBJ databases">
        <authorList>
            <person name="Petersen C."/>
        </authorList>
    </citation>
    <scope>NUCLEOTIDE SEQUENCE</scope>
    <source>
        <strain evidence="2">IBT 21917</strain>
    </source>
</reference>
<keyword evidence="3" id="KW-1185">Reference proteome</keyword>
<feature type="compositionally biased region" description="Basic residues" evidence="1">
    <location>
        <begin position="72"/>
        <end position="91"/>
    </location>
</feature>
<evidence type="ECO:0000313" key="2">
    <source>
        <dbReference type="EMBL" id="KAJ5165855.1"/>
    </source>
</evidence>
<dbReference type="Proteomes" id="UP001146351">
    <property type="component" value="Unassembled WGS sequence"/>
</dbReference>
<evidence type="ECO:0000313" key="3">
    <source>
        <dbReference type="Proteomes" id="UP001146351"/>
    </source>
</evidence>
<dbReference type="PANTHER" id="PTHR37540">
    <property type="entry name" value="TRANSCRIPTION FACTOR (ACR-2), PUTATIVE-RELATED-RELATED"/>
    <property type="match status" value="1"/>
</dbReference>
<gene>
    <name evidence="2" type="ORF">N7492_006151</name>
</gene>
<proteinExistence type="predicted"/>
<evidence type="ECO:0000256" key="1">
    <source>
        <dbReference type="SAM" id="MobiDB-lite"/>
    </source>
</evidence>
<accession>A0A9W9I0X4</accession>
<dbReference type="OrthoDB" id="4206571at2759"/>
<name>A0A9W9I0X4_9EURO</name>
<feature type="region of interest" description="Disordered" evidence="1">
    <location>
        <begin position="1"/>
        <end position="102"/>
    </location>
</feature>
<comment type="caution">
    <text evidence="2">The sequence shown here is derived from an EMBL/GenBank/DDBJ whole genome shotgun (WGS) entry which is preliminary data.</text>
</comment>
<dbReference type="EMBL" id="JAPQKO010000004">
    <property type="protein sequence ID" value="KAJ5165855.1"/>
    <property type="molecule type" value="Genomic_DNA"/>
</dbReference>
<reference evidence="2" key="2">
    <citation type="journal article" date="2023" name="IMA Fungus">
        <title>Comparative genomic study of the Penicillium genus elucidates a diverse pangenome and 15 lateral gene transfer events.</title>
        <authorList>
            <person name="Petersen C."/>
            <person name="Sorensen T."/>
            <person name="Nielsen M.R."/>
            <person name="Sondergaard T.E."/>
            <person name="Sorensen J.L."/>
            <person name="Fitzpatrick D.A."/>
            <person name="Frisvad J.C."/>
            <person name="Nielsen K.L."/>
        </authorList>
    </citation>
    <scope>NUCLEOTIDE SEQUENCE</scope>
    <source>
        <strain evidence="2">IBT 21917</strain>
    </source>
</reference>
<sequence>MSGTGQHPVGSMRPESTVGPESSQMDVSGSTGQNEAVRRSGSRRRRRPADANSRPKTQLFYFVDSSSSSKEKRAHVMRHHVQEKKKQRKNSHGAMSAETMSDVPSASIEDELIHEADNPKPTATAGGQFMAPEQDSSLPIRFSTVTPFTQPPLPLKLGSPTTILNESRNEPLSGLPITNPDDVELVEWWINKLSYWSGQNHYVKNQMFRTALQHPLSFQAIILTYSARWRAQMNGVSDSHEVQRHVGESHRNIEDALSGLVPVSQDHIATAMIGMTLQEERFGSRQDSQAYLDRALRIMRPLTGTNVPADVLVQYIRYIIPPPSATLGLAGRDWLVTFLRGAEDLTRTHSSPEYLAQVPQRQAAFQMGSPLFSLLSSGPRPSQVPPESRRFVVPGAQTLEVSRAAALIYITAALWDFKDSTSKTARFLIYLQAIVEQHQLDRELNCETLLWLLLEQGCDPDLRDPERAWSTGELLQANKQLRPELQFHFNEILMGFFTLQPPIRGIDAFAEEVDRSFSSIASPNFHRIDKHEHVK</sequence>